<dbReference type="Proteomes" id="UP000304840">
    <property type="component" value="Chromosome"/>
</dbReference>
<reference evidence="1 2" key="2">
    <citation type="submission" date="2019-05" db="EMBL/GenBank/DDBJ databases">
        <authorList>
            <person name="Ravantti J.J."/>
        </authorList>
    </citation>
    <scope>NUCLEOTIDE SEQUENCE [LARGE SCALE GENOMIC DNA]</scope>
    <source>
        <strain evidence="1 2">B185</strain>
    </source>
</reference>
<reference evidence="2" key="1">
    <citation type="submission" date="2016-03" db="EMBL/GenBank/DDBJ databases">
        <title>Flavobacterium columnare strain B185, complete genome.</title>
        <authorList>
            <person name="Sundberg L.-R."/>
            <person name="Papponen P."/>
            <person name="Laanto E."/>
        </authorList>
    </citation>
    <scope>NUCLEOTIDE SEQUENCE [LARGE SCALE GENOMIC DNA]</scope>
    <source>
        <strain evidence="2">B185</strain>
    </source>
</reference>
<organism evidence="1 2">
    <name type="scientific">Flavobacterium columnare</name>
    <dbReference type="NCBI Taxonomy" id="996"/>
    <lineage>
        <taxon>Bacteria</taxon>
        <taxon>Pseudomonadati</taxon>
        <taxon>Bacteroidota</taxon>
        <taxon>Flavobacteriia</taxon>
        <taxon>Flavobacteriales</taxon>
        <taxon>Flavobacteriaceae</taxon>
        <taxon>Flavobacterium</taxon>
    </lineage>
</organism>
<sequence>MYNYLKYIPCGESIPFNNPYAVSVSLPTIHDIISYEEGDKKMLEKMQSGYPRFFRNKLVQRLVDYVRKKYEVTEYYLILPISSQKAYHILCELIHVKLDFIELLYHLNLKYTGLKSEILDLFFILKQLEQTVEYIIEIIISSSAKRIENQH</sequence>
<dbReference type="RefSeq" id="WP_138425602.1">
    <property type="nucleotide sequence ID" value="NZ_CP010992.1"/>
</dbReference>
<evidence type="ECO:0000313" key="1">
    <source>
        <dbReference type="EMBL" id="QCV57193.1"/>
    </source>
</evidence>
<dbReference type="InterPro" id="IPR051750">
    <property type="entry name" value="Trans-sulfuration_enzymes"/>
</dbReference>
<name>A0AAJ3ZJP3_9FLAO</name>
<dbReference type="GO" id="GO:0003962">
    <property type="term" value="F:cystathionine gamma-synthase activity"/>
    <property type="evidence" value="ECO:0007669"/>
    <property type="project" value="TreeGrafter"/>
</dbReference>
<dbReference type="EMBL" id="CP010992">
    <property type="protein sequence ID" value="QCV57193.1"/>
    <property type="molecule type" value="Genomic_DNA"/>
</dbReference>
<gene>
    <name evidence="1" type="ORF">UN65_15035</name>
</gene>
<protein>
    <submittedName>
        <fullName evidence="1">Uncharacterized protein</fullName>
    </submittedName>
</protein>
<dbReference type="GO" id="GO:0019346">
    <property type="term" value="P:transsulfuration"/>
    <property type="evidence" value="ECO:0007669"/>
    <property type="project" value="TreeGrafter"/>
</dbReference>
<accession>A0AAJ3ZJP3</accession>
<evidence type="ECO:0000313" key="2">
    <source>
        <dbReference type="Proteomes" id="UP000304840"/>
    </source>
</evidence>
<proteinExistence type="predicted"/>
<dbReference type="AlphaFoldDB" id="A0AAJ3ZJP3"/>
<dbReference type="PANTHER" id="PTHR42699">
    <property type="match status" value="1"/>
</dbReference>
<dbReference type="PANTHER" id="PTHR42699:SF1">
    <property type="entry name" value="CYSTATHIONINE GAMMA-SYNTHASE-RELATED"/>
    <property type="match status" value="1"/>
</dbReference>